<feature type="region of interest" description="Disordered" evidence="1">
    <location>
        <begin position="62"/>
        <end position="96"/>
    </location>
</feature>
<accession>A0A285HU06</accession>
<dbReference type="Proteomes" id="UP000219612">
    <property type="component" value="Unassembled WGS sequence"/>
</dbReference>
<feature type="transmembrane region" description="Helical" evidence="2">
    <location>
        <begin position="37"/>
        <end position="57"/>
    </location>
</feature>
<sequence length="249" mass="26376">MDDLSAMLRGATDNPPPSSIDLDRMIRGERRRKTRRAAAVGSMLAVVTVMAGVAWVVRSPQRPAPATATPPAPAPTSCLHPTNGIGGAARTARPVRPLPEAHDVAARRLTAALTPLLPDGAHPEPGSGCDRVEFFWNRQAAVYQATAWQGAGEKQVSTVILVRAAEPSDATPRCLGSDGPECTRTDLDGERTAMSDLNPVSEGTYQRSVTLYRPDDTRVSVVVIGRPAVLPSVEQLTVIAGSADLTLYP</sequence>
<proteinExistence type="predicted"/>
<dbReference type="OrthoDB" id="3370374at2"/>
<dbReference type="EMBL" id="OBDY01000005">
    <property type="protein sequence ID" value="SNY39113.1"/>
    <property type="molecule type" value="Genomic_DNA"/>
</dbReference>
<reference evidence="3 4" key="1">
    <citation type="submission" date="2017-09" db="EMBL/GenBank/DDBJ databases">
        <authorList>
            <person name="Ehlers B."/>
            <person name="Leendertz F.H."/>
        </authorList>
    </citation>
    <scope>NUCLEOTIDE SEQUENCE [LARGE SCALE GENOMIC DNA]</scope>
    <source>
        <strain evidence="3 4">CGMCC 4.6857</strain>
    </source>
</reference>
<evidence type="ECO:0000256" key="2">
    <source>
        <dbReference type="SAM" id="Phobius"/>
    </source>
</evidence>
<dbReference type="RefSeq" id="WP_097320655.1">
    <property type="nucleotide sequence ID" value="NZ_OBDY01000005.1"/>
</dbReference>
<organism evidence="3 4">
    <name type="scientific">Paractinoplanes atraurantiacus</name>
    <dbReference type="NCBI Taxonomy" id="1036182"/>
    <lineage>
        <taxon>Bacteria</taxon>
        <taxon>Bacillati</taxon>
        <taxon>Actinomycetota</taxon>
        <taxon>Actinomycetes</taxon>
        <taxon>Micromonosporales</taxon>
        <taxon>Micromonosporaceae</taxon>
        <taxon>Paractinoplanes</taxon>
    </lineage>
</organism>
<evidence type="ECO:0000313" key="3">
    <source>
        <dbReference type="EMBL" id="SNY39113.1"/>
    </source>
</evidence>
<dbReference type="AlphaFoldDB" id="A0A285HU06"/>
<keyword evidence="2" id="KW-1133">Transmembrane helix</keyword>
<evidence type="ECO:0000313" key="4">
    <source>
        <dbReference type="Proteomes" id="UP000219612"/>
    </source>
</evidence>
<feature type="region of interest" description="Disordered" evidence="1">
    <location>
        <begin position="1"/>
        <end position="22"/>
    </location>
</feature>
<gene>
    <name evidence="3" type="ORF">SAMN05421748_105310</name>
</gene>
<protein>
    <submittedName>
        <fullName evidence="3">Uncharacterized protein</fullName>
    </submittedName>
</protein>
<keyword evidence="4" id="KW-1185">Reference proteome</keyword>
<evidence type="ECO:0000256" key="1">
    <source>
        <dbReference type="SAM" id="MobiDB-lite"/>
    </source>
</evidence>
<keyword evidence="2" id="KW-0472">Membrane</keyword>
<name>A0A285HU06_9ACTN</name>
<keyword evidence="2" id="KW-0812">Transmembrane</keyword>